<keyword evidence="1" id="KW-0732">Signal</keyword>
<dbReference type="EMBL" id="BAAAEW010000026">
    <property type="protein sequence ID" value="GAA0760383.1"/>
    <property type="molecule type" value="Genomic_DNA"/>
</dbReference>
<feature type="chain" id="PRO_5045709126" evidence="1">
    <location>
        <begin position="32"/>
        <end position="234"/>
    </location>
</feature>
<gene>
    <name evidence="2" type="ORF">GCM10009107_42840</name>
</gene>
<keyword evidence="3" id="KW-1185">Reference proteome</keyword>
<dbReference type="RefSeq" id="WP_141289637.1">
    <property type="nucleotide sequence ID" value="NZ_BAAAEW010000026.1"/>
</dbReference>
<dbReference type="PROSITE" id="PS51257">
    <property type="entry name" value="PROKAR_LIPOPROTEIN"/>
    <property type="match status" value="1"/>
</dbReference>
<evidence type="ECO:0000313" key="2">
    <source>
        <dbReference type="EMBL" id="GAA0760383.1"/>
    </source>
</evidence>
<accession>A0ABP3VN44</accession>
<evidence type="ECO:0000313" key="3">
    <source>
        <dbReference type="Proteomes" id="UP001500279"/>
    </source>
</evidence>
<dbReference type="Proteomes" id="UP001500279">
    <property type="component" value="Unassembled WGS sequence"/>
</dbReference>
<protein>
    <submittedName>
        <fullName evidence="2">Uncharacterized protein</fullName>
    </submittedName>
</protein>
<evidence type="ECO:0000256" key="1">
    <source>
        <dbReference type="SAM" id="SignalP"/>
    </source>
</evidence>
<proteinExistence type="predicted"/>
<reference evidence="3" key="1">
    <citation type="journal article" date="2019" name="Int. J. Syst. Evol. Microbiol.">
        <title>The Global Catalogue of Microorganisms (GCM) 10K type strain sequencing project: providing services to taxonomists for standard genome sequencing and annotation.</title>
        <authorList>
            <consortium name="The Broad Institute Genomics Platform"/>
            <consortium name="The Broad Institute Genome Sequencing Center for Infectious Disease"/>
            <person name="Wu L."/>
            <person name="Ma J."/>
        </authorList>
    </citation>
    <scope>NUCLEOTIDE SEQUENCE [LARGE SCALE GENOMIC DNA]</scope>
    <source>
        <strain evidence="3">JCM 15503</strain>
    </source>
</reference>
<sequence length="234" mass="24873">MSHRFVRHALVAAISLACACNAAATSLSAWAYGAEIWESNTLTTNGLSNTPISAGGTAADGSVVDCKAGGSNGIFMPSSFKLHREVRADDEWFGCQTEVDSTDSVTAWAPGLPDGTPIRYIAKMKLKLSLVAPPPDFGYMYLETMVQVEDTRAFWYGPDALDAEQEVTLRAVYDAVVGQKLVVRALIKSYNQVGGTLVNGVPVTGELSLKKARVILSSPTPGANITGDSGHLYQ</sequence>
<name>A0ABP3VN44_9BURK</name>
<organism evidence="2 3">
    <name type="scientific">Ideonella azotifigens</name>
    <dbReference type="NCBI Taxonomy" id="513160"/>
    <lineage>
        <taxon>Bacteria</taxon>
        <taxon>Pseudomonadati</taxon>
        <taxon>Pseudomonadota</taxon>
        <taxon>Betaproteobacteria</taxon>
        <taxon>Burkholderiales</taxon>
        <taxon>Sphaerotilaceae</taxon>
        <taxon>Ideonella</taxon>
    </lineage>
</organism>
<feature type="signal peptide" evidence="1">
    <location>
        <begin position="1"/>
        <end position="31"/>
    </location>
</feature>
<comment type="caution">
    <text evidence="2">The sequence shown here is derived from an EMBL/GenBank/DDBJ whole genome shotgun (WGS) entry which is preliminary data.</text>
</comment>